<organism evidence="1">
    <name type="scientific">marine metagenome</name>
    <dbReference type="NCBI Taxonomy" id="408172"/>
    <lineage>
        <taxon>unclassified sequences</taxon>
        <taxon>metagenomes</taxon>
        <taxon>ecological metagenomes</taxon>
    </lineage>
</organism>
<gene>
    <name evidence="1" type="ORF">METZ01_LOCUS454450</name>
</gene>
<proteinExistence type="predicted"/>
<protein>
    <submittedName>
        <fullName evidence="1">Uncharacterized protein</fullName>
    </submittedName>
</protein>
<dbReference type="AlphaFoldDB" id="A0A383A104"/>
<feature type="non-terminal residue" evidence="1">
    <location>
        <position position="1"/>
    </location>
</feature>
<reference evidence="1" key="1">
    <citation type="submission" date="2018-05" db="EMBL/GenBank/DDBJ databases">
        <authorList>
            <person name="Lanie J.A."/>
            <person name="Ng W.-L."/>
            <person name="Kazmierczak K.M."/>
            <person name="Andrzejewski T.M."/>
            <person name="Davidsen T.M."/>
            <person name="Wayne K.J."/>
            <person name="Tettelin H."/>
            <person name="Glass J.I."/>
            <person name="Rusch D."/>
            <person name="Podicherti R."/>
            <person name="Tsui H.-C.T."/>
            <person name="Winkler M.E."/>
        </authorList>
    </citation>
    <scope>NUCLEOTIDE SEQUENCE</scope>
</reference>
<accession>A0A383A104</accession>
<name>A0A383A104_9ZZZZ</name>
<dbReference type="EMBL" id="UINC01188393">
    <property type="protein sequence ID" value="SVE01596.1"/>
    <property type="molecule type" value="Genomic_DNA"/>
</dbReference>
<evidence type="ECO:0000313" key="1">
    <source>
        <dbReference type="EMBL" id="SVE01596.1"/>
    </source>
</evidence>
<sequence>VPLKFRLAGVDIPQYVSGSEVVLNLRKHLANFVFDGLGVLGIA</sequence>